<dbReference type="RefSeq" id="WP_155456559.1">
    <property type="nucleotide sequence ID" value="NZ_WNKX01000025.1"/>
</dbReference>
<name>A0A6L6QMP1_9BURK</name>
<feature type="signal peptide" evidence="1">
    <location>
        <begin position="1"/>
        <end position="32"/>
    </location>
</feature>
<keyword evidence="1" id="KW-0732">Signal</keyword>
<dbReference type="EMBL" id="WNKX01000025">
    <property type="protein sequence ID" value="MTW13642.1"/>
    <property type="molecule type" value="Genomic_DNA"/>
</dbReference>
<dbReference type="OrthoDB" id="8526647at2"/>
<proteinExistence type="predicted"/>
<evidence type="ECO:0008006" key="4">
    <source>
        <dbReference type="Google" id="ProtNLM"/>
    </source>
</evidence>
<keyword evidence="3" id="KW-1185">Reference proteome</keyword>
<protein>
    <recommendedName>
        <fullName evidence="4">Transporter</fullName>
    </recommendedName>
</protein>
<evidence type="ECO:0000313" key="3">
    <source>
        <dbReference type="Proteomes" id="UP000472320"/>
    </source>
</evidence>
<evidence type="ECO:0000313" key="2">
    <source>
        <dbReference type="EMBL" id="MTW13642.1"/>
    </source>
</evidence>
<sequence length="226" mass="24521">MNSIFTLAACAWPDRRRILLAAGALLALPAWAGRPLATDDAAILDPHDCQVEAWHQHTGSLREWWAMPACRVGDWELGAGKGQASASVLQAKTMLRNPGESGEGWALALTIASQQGPVRQQILNLPLTMAFLDQAVLCHLNAGWMRPHGAATRNTWSAGAEYAFAQRWSASLESYGSKRQAPTRQVGIRYTLIADRLDLDASVAKTSGARPQLALGMTWALPHALY</sequence>
<dbReference type="AlphaFoldDB" id="A0A6L6QMP1"/>
<organism evidence="2 3">
    <name type="scientific">Massilia eburnea</name>
    <dbReference type="NCBI Taxonomy" id="1776165"/>
    <lineage>
        <taxon>Bacteria</taxon>
        <taxon>Pseudomonadati</taxon>
        <taxon>Pseudomonadota</taxon>
        <taxon>Betaproteobacteria</taxon>
        <taxon>Burkholderiales</taxon>
        <taxon>Oxalobacteraceae</taxon>
        <taxon>Telluria group</taxon>
        <taxon>Massilia</taxon>
    </lineage>
</organism>
<evidence type="ECO:0000256" key="1">
    <source>
        <dbReference type="SAM" id="SignalP"/>
    </source>
</evidence>
<reference evidence="2 3" key="1">
    <citation type="submission" date="2019-11" db="EMBL/GenBank/DDBJ databases">
        <title>Type strains purchased from KCTC, JCM and DSMZ.</title>
        <authorList>
            <person name="Lu H."/>
        </authorList>
    </citation>
    <scope>NUCLEOTIDE SEQUENCE [LARGE SCALE GENOMIC DNA]</scope>
    <source>
        <strain evidence="2 3">JCM 31587</strain>
    </source>
</reference>
<accession>A0A6L6QMP1</accession>
<feature type="chain" id="PRO_5026749784" description="Transporter" evidence="1">
    <location>
        <begin position="33"/>
        <end position="226"/>
    </location>
</feature>
<gene>
    <name evidence="2" type="ORF">GM658_23820</name>
</gene>
<comment type="caution">
    <text evidence="2">The sequence shown here is derived from an EMBL/GenBank/DDBJ whole genome shotgun (WGS) entry which is preliminary data.</text>
</comment>
<dbReference type="Proteomes" id="UP000472320">
    <property type="component" value="Unassembled WGS sequence"/>
</dbReference>